<dbReference type="EMBL" id="CP021255">
    <property type="protein sequence ID" value="AVD70071.1"/>
    <property type="molecule type" value="Genomic_DNA"/>
</dbReference>
<dbReference type="InterPro" id="IPR005651">
    <property type="entry name" value="Trm112-like"/>
</dbReference>
<accession>A0A2L1GK75</accession>
<dbReference type="Pfam" id="PF03966">
    <property type="entry name" value="Trm112p"/>
    <property type="match status" value="1"/>
</dbReference>
<organism evidence="1 2">
    <name type="scientific">Desulfobulbus oralis</name>
    <dbReference type="NCBI Taxonomy" id="1986146"/>
    <lineage>
        <taxon>Bacteria</taxon>
        <taxon>Pseudomonadati</taxon>
        <taxon>Thermodesulfobacteriota</taxon>
        <taxon>Desulfobulbia</taxon>
        <taxon>Desulfobulbales</taxon>
        <taxon>Desulfobulbaceae</taxon>
        <taxon>Desulfobulbus</taxon>
    </lineage>
</organism>
<sequence>MIAPELVEILACPACKGPVEADEARQALVCRSCKLAFPLHAHGGVMLPVLLVEEARPLDLRSEN</sequence>
<dbReference type="RefSeq" id="WP_104935398.1">
    <property type="nucleotide sequence ID" value="NZ_CP021255.1"/>
</dbReference>
<protein>
    <submittedName>
        <fullName evidence="1">Uncharacterized protein</fullName>
    </submittedName>
</protein>
<proteinExistence type="predicted"/>
<gene>
    <name evidence="1" type="ORF">CAY53_00075</name>
</gene>
<dbReference type="Proteomes" id="UP000239867">
    <property type="component" value="Chromosome"/>
</dbReference>
<evidence type="ECO:0000313" key="2">
    <source>
        <dbReference type="Proteomes" id="UP000239867"/>
    </source>
</evidence>
<dbReference type="KEGG" id="deo:CAY53_00075"/>
<name>A0A2L1GK75_9BACT</name>
<evidence type="ECO:0000313" key="1">
    <source>
        <dbReference type="EMBL" id="AVD70071.1"/>
    </source>
</evidence>
<dbReference type="AlphaFoldDB" id="A0A2L1GK75"/>
<dbReference type="OrthoDB" id="9812205at2"/>
<reference evidence="1 2" key="1">
    <citation type="journal article" date="2018" name="MBio">
        <title>Insights into the evolution of host association through the isolation and characterization of a novel human periodontal pathobiont, Desulfobulbus oralis.</title>
        <authorList>
            <person name="Cross K.L."/>
            <person name="Chirania P."/>
            <person name="Xiong W."/>
            <person name="Beall C.J."/>
            <person name="Elkins J.G."/>
            <person name="Giannone R.J."/>
            <person name="Griffen A.L."/>
            <person name="Guss A.M."/>
            <person name="Hettich R.L."/>
            <person name="Joshi S.S."/>
            <person name="Mokrzan E.M."/>
            <person name="Martin R.K."/>
            <person name="Zhulin I.B."/>
            <person name="Leys E.J."/>
            <person name="Podar M."/>
        </authorList>
    </citation>
    <scope>NUCLEOTIDE SEQUENCE [LARGE SCALE GENOMIC DNA]</scope>
    <source>
        <strain evidence="1 2">ORNL</strain>
    </source>
</reference>
<dbReference type="Gene3D" id="2.20.25.10">
    <property type="match status" value="1"/>
</dbReference>
<dbReference type="SUPFAM" id="SSF158997">
    <property type="entry name" value="Trm112p-like"/>
    <property type="match status" value="1"/>
</dbReference>
<keyword evidence="2" id="KW-1185">Reference proteome</keyword>